<dbReference type="Proteomes" id="UP000800200">
    <property type="component" value="Unassembled WGS sequence"/>
</dbReference>
<evidence type="ECO:0000256" key="4">
    <source>
        <dbReference type="ARBA" id="ARBA00023136"/>
    </source>
</evidence>
<feature type="compositionally biased region" description="Pro residues" evidence="6">
    <location>
        <begin position="608"/>
        <end position="630"/>
    </location>
</feature>
<dbReference type="GO" id="GO:0050897">
    <property type="term" value="F:cobalt ion binding"/>
    <property type="evidence" value="ECO:0007669"/>
    <property type="project" value="TreeGrafter"/>
</dbReference>
<feature type="compositionally biased region" description="Basic residues" evidence="6">
    <location>
        <begin position="560"/>
        <end position="572"/>
    </location>
</feature>
<dbReference type="PANTHER" id="PTHR46494:SF1">
    <property type="entry name" value="CORA FAMILY METAL ION TRANSPORTER (EUROFUNG)"/>
    <property type="match status" value="1"/>
</dbReference>
<feature type="transmembrane region" description="Helical" evidence="7">
    <location>
        <begin position="1390"/>
        <end position="1414"/>
    </location>
</feature>
<organism evidence="9 10">
    <name type="scientific">Zopfia rhizophila CBS 207.26</name>
    <dbReference type="NCBI Taxonomy" id="1314779"/>
    <lineage>
        <taxon>Eukaryota</taxon>
        <taxon>Fungi</taxon>
        <taxon>Dikarya</taxon>
        <taxon>Ascomycota</taxon>
        <taxon>Pezizomycotina</taxon>
        <taxon>Dothideomycetes</taxon>
        <taxon>Dothideomycetes incertae sedis</taxon>
        <taxon>Zopfiaceae</taxon>
        <taxon>Zopfia</taxon>
    </lineage>
</organism>
<dbReference type="GO" id="GO:0015087">
    <property type="term" value="F:cobalt ion transmembrane transporter activity"/>
    <property type="evidence" value="ECO:0007669"/>
    <property type="project" value="TreeGrafter"/>
</dbReference>
<reference evidence="9" key="1">
    <citation type="journal article" date="2020" name="Stud. Mycol.">
        <title>101 Dothideomycetes genomes: a test case for predicting lifestyles and emergence of pathogens.</title>
        <authorList>
            <person name="Haridas S."/>
            <person name="Albert R."/>
            <person name="Binder M."/>
            <person name="Bloem J."/>
            <person name="Labutti K."/>
            <person name="Salamov A."/>
            <person name="Andreopoulos B."/>
            <person name="Baker S."/>
            <person name="Barry K."/>
            <person name="Bills G."/>
            <person name="Bluhm B."/>
            <person name="Cannon C."/>
            <person name="Castanera R."/>
            <person name="Culley D."/>
            <person name="Daum C."/>
            <person name="Ezra D."/>
            <person name="Gonzalez J."/>
            <person name="Henrissat B."/>
            <person name="Kuo A."/>
            <person name="Liang C."/>
            <person name="Lipzen A."/>
            <person name="Lutzoni F."/>
            <person name="Magnuson J."/>
            <person name="Mondo S."/>
            <person name="Nolan M."/>
            <person name="Ohm R."/>
            <person name="Pangilinan J."/>
            <person name="Park H.-J."/>
            <person name="Ramirez L."/>
            <person name="Alfaro M."/>
            <person name="Sun H."/>
            <person name="Tritt A."/>
            <person name="Yoshinaga Y."/>
            <person name="Zwiers L.-H."/>
            <person name="Turgeon B."/>
            <person name="Goodwin S."/>
            <person name="Spatafora J."/>
            <person name="Crous P."/>
            <person name="Grigoriev I."/>
        </authorList>
    </citation>
    <scope>NUCLEOTIDE SEQUENCE</scope>
    <source>
        <strain evidence="9">CBS 207.26</strain>
    </source>
</reference>
<feature type="region of interest" description="Disordered" evidence="6">
    <location>
        <begin position="1491"/>
        <end position="1514"/>
    </location>
</feature>
<feature type="compositionally biased region" description="Polar residues" evidence="6">
    <location>
        <begin position="922"/>
        <end position="942"/>
    </location>
</feature>
<keyword evidence="2 7" id="KW-0812">Transmembrane</keyword>
<protein>
    <recommendedName>
        <fullName evidence="8">DUF8035 domain-containing protein</fullName>
    </recommendedName>
</protein>
<feature type="domain" description="DUF8035" evidence="8">
    <location>
        <begin position="687"/>
        <end position="737"/>
    </location>
</feature>
<dbReference type="SUPFAM" id="SSF144083">
    <property type="entry name" value="Magnesium transport protein CorA, transmembrane region"/>
    <property type="match status" value="1"/>
</dbReference>
<evidence type="ECO:0000259" key="8">
    <source>
        <dbReference type="Pfam" id="PF26118"/>
    </source>
</evidence>
<evidence type="ECO:0000313" key="9">
    <source>
        <dbReference type="EMBL" id="KAF2188683.1"/>
    </source>
</evidence>
<feature type="region of interest" description="Disordered" evidence="6">
    <location>
        <begin position="602"/>
        <end position="643"/>
    </location>
</feature>
<accession>A0A6A6EBX6</accession>
<proteinExistence type="predicted"/>
<evidence type="ECO:0000256" key="2">
    <source>
        <dbReference type="ARBA" id="ARBA00022692"/>
    </source>
</evidence>
<dbReference type="GO" id="GO:0005886">
    <property type="term" value="C:plasma membrane"/>
    <property type="evidence" value="ECO:0007669"/>
    <property type="project" value="UniProtKB-SubCell"/>
</dbReference>
<feature type="compositionally biased region" description="Basic and acidic residues" evidence="6">
    <location>
        <begin position="64"/>
        <end position="73"/>
    </location>
</feature>
<feature type="region of interest" description="Disordered" evidence="6">
    <location>
        <begin position="917"/>
        <end position="962"/>
    </location>
</feature>
<dbReference type="InterPro" id="IPR002523">
    <property type="entry name" value="MgTranspt_CorA/ZnTranspt_ZntB"/>
</dbReference>
<keyword evidence="3 7" id="KW-1133">Transmembrane helix</keyword>
<evidence type="ECO:0000256" key="3">
    <source>
        <dbReference type="ARBA" id="ARBA00022989"/>
    </source>
</evidence>
<dbReference type="PANTHER" id="PTHR46494">
    <property type="entry name" value="CORA FAMILY METAL ION TRANSPORTER (EUROFUNG)"/>
    <property type="match status" value="1"/>
</dbReference>
<feature type="region of interest" description="Disordered" evidence="6">
    <location>
        <begin position="531"/>
        <end position="590"/>
    </location>
</feature>
<feature type="region of interest" description="Disordered" evidence="6">
    <location>
        <begin position="198"/>
        <end position="221"/>
    </location>
</feature>
<dbReference type="GO" id="GO:0000287">
    <property type="term" value="F:magnesium ion binding"/>
    <property type="evidence" value="ECO:0007669"/>
    <property type="project" value="TreeGrafter"/>
</dbReference>
<evidence type="ECO:0000256" key="1">
    <source>
        <dbReference type="ARBA" id="ARBA00004651"/>
    </source>
</evidence>
<dbReference type="Gene3D" id="1.20.58.340">
    <property type="entry name" value="Magnesium transport protein CorA, transmembrane region"/>
    <property type="match status" value="1"/>
</dbReference>
<feature type="transmembrane region" description="Helical" evidence="7">
    <location>
        <begin position="1426"/>
        <end position="1447"/>
    </location>
</feature>
<keyword evidence="10" id="KW-1185">Reference proteome</keyword>
<comment type="subcellular location">
    <subcellularLocation>
        <location evidence="1">Cell membrane</location>
        <topology evidence="1">Multi-pass membrane protein</topology>
    </subcellularLocation>
</comment>
<feature type="compositionally biased region" description="Low complexity" evidence="6">
    <location>
        <begin position="539"/>
        <end position="559"/>
    </location>
</feature>
<keyword evidence="5" id="KW-0175">Coiled coil</keyword>
<keyword evidence="4 7" id="KW-0472">Membrane</keyword>
<feature type="region of interest" description="Disordered" evidence="6">
    <location>
        <begin position="64"/>
        <end position="88"/>
    </location>
</feature>
<sequence>MSYQPASAPVPRRPSWNTSPPVLHSDSHRHGGNINSPTGPPPNTSNPTGVHNDMLQYVERSKDETRVTFESNRHSPSGPILSGSKSVPVSPVAPGELGRQYVISTSATDRRYAEIERERYEARERARRQTARWPVESSLSLTDESDWNWDAYGPPTSGTRHPLSPYFVDNLIDDGDSDTNYTLGLSLKELLFRDKSSLPSRGSEQLSDPVSPGTLSPGLRQTSNHFHQISRNILHSKYTGDALEKDMVADLKVDQSTDQTPRKSPHSLFRWIHLQNPVLHFSAFLDSASNASGLTDREKKDVRKLLERVRKKFECTSPPGLKGKWMEPNLIQDAYYQTTHSKSHELRRILFLCVPYLSLEKYSPPSIPDKSVAHPVRSLLQSRYPSVGKDRDLQQAVCKLGSAQKGNCLHVSQLWCLIVGDRLLITCARLPATELHGSSIHFTPIASINSDRPRIPLLISDGANRTWLLDLAEYNSWFTFISSFVELTTEFHENFDLFFKGIRISKDDWPRIVTESQKILLHIIIRRKHPHSVRRKAEGSGSSSGSEAGSEDSSASSIHNRSRSPRSGRHTSGKGIAIENSDSEDLYGSPGRRKAEEYLRPDFDLFSPPGPPMAPPKSPGAPIPPPPPNPNKYKFTPQSAKRKVHYTARYKPTRSTSRLSKLGPASRNGEDIDIERSQDIVRLINCYTMLDRWLVSAEALVEAKERFWERSDCNIVPRQLGKHEVERMAARTTDIRHLGIGENSKFRMPLPKRGFEIYTIVDYMIVDDQGTRGVRFQLDASESPTPNGLVQYGAQIFETFRVGRKSWCLETLTYGTDLIFYRGDRTYHQDLEPNHFVSSNGKPTAGPAQTPQMIYFPINMMTDQPSVIRVGRVSEALKELGSHMESYRKTMGTLPVEQQAEKGESFSLYGNGKVPGIRVISPSHSGRSTPQRSARSLDSGKSTHSRNTKGTPRTKLASHSDLGFGGLLSDTLQVPGAPQMQATQEPSVVDTTEDTRPFRMFEWLIGVREPRGNDSNRIASSPTATDVSTPIIAELNDTLQDEKLKLLLADLDTHLSEKAKPPERKLYIKCDECDLQGLESHLQRARITRRTRRTGFLSLKLKFIRVVKDVLDFFLSMDSEAVTMRKCLGSLQMLMEASHHEGDGAFQPSWHLHIKDLKRITERVRLELCSDGAPSFTSLSNDEIVAQYLTRAWLEFVLGLISTTTLPSMASVAAHFSKSGEHLQQALTATRQGILRKTMSDREAVFPIGVIALVISRLMDDVMSDDTDVISVYWNYLDRLDLEIRDDSLNRGHQEKINHLRQEIEALLAVLAQQSRVLNDLEYSMSQIAATGLDGQSSLTIGREIALINDCISRIRAKQQSFREMSDRATGIAAWNLRAIESNKDRQESAILAFTIVTIVFLPLSFVASIFGMNTKDIRGMSQSQWIYWAAAIPLTLLVVILTMSFAGELGNLRSSASKLWTRRKVPAVPPPSYETAVAAPFPAYTALREKEDGRGRRVRRRTRRNQPASYPQH</sequence>
<evidence type="ECO:0000256" key="5">
    <source>
        <dbReference type="SAM" id="Coils"/>
    </source>
</evidence>
<dbReference type="Pfam" id="PF01544">
    <property type="entry name" value="CorA"/>
    <property type="match status" value="1"/>
</dbReference>
<gene>
    <name evidence="9" type="ORF">K469DRAFT_703281</name>
</gene>
<dbReference type="OrthoDB" id="5430750at2759"/>
<feature type="compositionally biased region" description="Polar residues" evidence="6">
    <location>
        <begin position="198"/>
        <end position="208"/>
    </location>
</feature>
<dbReference type="EMBL" id="ML994623">
    <property type="protein sequence ID" value="KAF2188683.1"/>
    <property type="molecule type" value="Genomic_DNA"/>
</dbReference>
<name>A0A6A6EBX6_9PEZI</name>
<dbReference type="GO" id="GO:0015095">
    <property type="term" value="F:magnesium ion transmembrane transporter activity"/>
    <property type="evidence" value="ECO:0007669"/>
    <property type="project" value="TreeGrafter"/>
</dbReference>
<evidence type="ECO:0000313" key="10">
    <source>
        <dbReference type="Proteomes" id="UP000800200"/>
    </source>
</evidence>
<feature type="region of interest" description="Disordered" evidence="6">
    <location>
        <begin position="1"/>
        <end position="51"/>
    </location>
</feature>
<feature type="coiled-coil region" evidence="5">
    <location>
        <begin position="1290"/>
        <end position="1317"/>
    </location>
</feature>
<evidence type="ECO:0000256" key="7">
    <source>
        <dbReference type="SAM" id="Phobius"/>
    </source>
</evidence>
<dbReference type="Pfam" id="PF26118">
    <property type="entry name" value="DUF8035"/>
    <property type="match status" value="1"/>
</dbReference>
<dbReference type="InterPro" id="IPR058348">
    <property type="entry name" value="DUF8035"/>
</dbReference>
<dbReference type="InterPro" id="IPR045863">
    <property type="entry name" value="CorA_TM1_TM2"/>
</dbReference>
<evidence type="ECO:0000256" key="6">
    <source>
        <dbReference type="SAM" id="MobiDB-lite"/>
    </source>
</evidence>